<name>W9P6H5_FUSOX</name>
<protein>
    <submittedName>
        <fullName evidence="1">Uncharacterized protein</fullName>
    </submittedName>
</protein>
<organism evidence="1">
    <name type="scientific">Fusarium oxysporum f. sp. pisi HDV247</name>
    <dbReference type="NCBI Taxonomy" id="1080344"/>
    <lineage>
        <taxon>Eukaryota</taxon>
        <taxon>Fungi</taxon>
        <taxon>Dikarya</taxon>
        <taxon>Ascomycota</taxon>
        <taxon>Pezizomycotina</taxon>
        <taxon>Sordariomycetes</taxon>
        <taxon>Hypocreomycetidae</taxon>
        <taxon>Hypocreales</taxon>
        <taxon>Nectriaceae</taxon>
        <taxon>Fusarium</taxon>
        <taxon>Fusarium oxysporum species complex</taxon>
    </lineage>
</organism>
<gene>
    <name evidence="1" type="ORF">FOVG_09460</name>
</gene>
<dbReference type="EMBL" id="JH650973">
    <property type="protein sequence ID" value="EXA40744.1"/>
    <property type="molecule type" value="Genomic_DNA"/>
</dbReference>
<dbReference type="Proteomes" id="UP000030751">
    <property type="component" value="Unassembled WGS sequence"/>
</dbReference>
<dbReference type="HOGENOM" id="CLU_2979136_0_0_1"/>
<dbReference type="AlphaFoldDB" id="W9P6H5"/>
<proteinExistence type="predicted"/>
<accession>W9P6H5</accession>
<reference evidence="1" key="1">
    <citation type="submission" date="2011-10" db="EMBL/GenBank/DDBJ databases">
        <title>The Genome Sequence of Fusarium oxysporum HDV247.</title>
        <authorList>
            <consortium name="The Broad Institute Genome Sequencing Platform"/>
            <person name="Ma L.-J."/>
            <person name="Gale L.R."/>
            <person name="Schwartz D.C."/>
            <person name="Zhou S."/>
            <person name="Corby-Kistler H."/>
            <person name="Young S.K."/>
            <person name="Zeng Q."/>
            <person name="Gargeya S."/>
            <person name="Fitzgerald M."/>
            <person name="Haas B."/>
            <person name="Abouelleil A."/>
            <person name="Alvarado L."/>
            <person name="Arachchi H.M."/>
            <person name="Berlin A."/>
            <person name="Brown A."/>
            <person name="Chapman S.B."/>
            <person name="Chen Z."/>
            <person name="Dunbar C."/>
            <person name="Freedman E."/>
            <person name="Gearin G."/>
            <person name="Goldberg J."/>
            <person name="Griggs A."/>
            <person name="Gujja S."/>
            <person name="Heiman D."/>
            <person name="Howarth C."/>
            <person name="Larson L."/>
            <person name="Lui A."/>
            <person name="MacDonald P.J.P."/>
            <person name="Montmayeur A."/>
            <person name="Murphy C."/>
            <person name="Neiman D."/>
            <person name="Pearson M."/>
            <person name="Priest M."/>
            <person name="Roberts A."/>
            <person name="Saif S."/>
            <person name="Shea T."/>
            <person name="Shenoy N."/>
            <person name="Sisk P."/>
            <person name="Stolte C."/>
            <person name="Sykes S."/>
            <person name="Wortman J."/>
            <person name="Nusbaum C."/>
            <person name="Birren B."/>
        </authorList>
    </citation>
    <scope>NUCLEOTIDE SEQUENCE [LARGE SCALE GENOMIC DNA]</scope>
    <source>
        <strain evidence="1">HDV247</strain>
    </source>
</reference>
<reference evidence="1" key="2">
    <citation type="submission" date="2012-05" db="EMBL/GenBank/DDBJ databases">
        <title>Annotation of the Genome Sequence of Fusarium oxysporum HDV247.</title>
        <authorList>
            <consortium name="The Broad Institute Genomics Platform"/>
            <person name="Ma L.-J."/>
            <person name="Corby-Kistler H."/>
            <person name="Broz K."/>
            <person name="Gale L.R."/>
            <person name="Jonkers W."/>
            <person name="O'Donnell K."/>
            <person name="Ploetz R."/>
            <person name="Steinberg C."/>
            <person name="Schwartz D.C."/>
            <person name="VanEtten H."/>
            <person name="Zhou S."/>
            <person name="Young S.K."/>
            <person name="Zeng Q."/>
            <person name="Gargeya S."/>
            <person name="Fitzgerald M."/>
            <person name="Abouelleil A."/>
            <person name="Alvarado L."/>
            <person name="Chapman S.B."/>
            <person name="Gainer-Dewar J."/>
            <person name="Goldberg J."/>
            <person name="Griggs A."/>
            <person name="Gujja S."/>
            <person name="Hansen M."/>
            <person name="Howarth C."/>
            <person name="Imamovic A."/>
            <person name="Ireland A."/>
            <person name="Larimer J."/>
            <person name="McCowan C."/>
            <person name="Murphy C."/>
            <person name="Pearson M."/>
            <person name="Poon T.W."/>
            <person name="Priest M."/>
            <person name="Roberts A."/>
            <person name="Saif S."/>
            <person name="Shea T."/>
            <person name="Sykes S."/>
            <person name="Wortman J."/>
            <person name="Nusbaum C."/>
            <person name="Birren B."/>
        </authorList>
    </citation>
    <scope>NUCLEOTIDE SEQUENCE</scope>
    <source>
        <strain evidence="1">HDV247</strain>
    </source>
</reference>
<sequence>MPRMNEQKQSRTNGSLLQYLIHTRFATGILTHFIGLSTRNPREFKLVTRLSLASLERQ</sequence>
<evidence type="ECO:0000313" key="1">
    <source>
        <dbReference type="EMBL" id="EXA40744.1"/>
    </source>
</evidence>